<evidence type="ECO:0000313" key="3">
    <source>
        <dbReference type="EMBL" id="CAB5238409.1"/>
    </source>
</evidence>
<accession>A0A6J5PRA7</accession>
<proteinExistence type="predicted"/>
<reference evidence="1" key="1">
    <citation type="submission" date="2020-05" db="EMBL/GenBank/DDBJ databases">
        <authorList>
            <person name="Chiriac C."/>
            <person name="Salcher M."/>
            <person name="Ghai R."/>
            <person name="Kavagutti S V."/>
        </authorList>
    </citation>
    <scope>NUCLEOTIDE SEQUENCE</scope>
</reference>
<gene>
    <name evidence="2" type="ORF">UFOVP1354_41</name>
    <name evidence="3" type="ORF">UFOVP1547_14</name>
    <name evidence="1" type="ORF">UFOVP930_25</name>
</gene>
<protein>
    <submittedName>
        <fullName evidence="1">Uncharacterized protein</fullName>
    </submittedName>
</protein>
<evidence type="ECO:0000313" key="2">
    <source>
        <dbReference type="EMBL" id="CAB4200453.1"/>
    </source>
</evidence>
<dbReference type="EMBL" id="LR796873">
    <property type="protein sequence ID" value="CAB4171851.1"/>
    <property type="molecule type" value="Genomic_DNA"/>
</dbReference>
<name>A0A6J5PRA7_9CAUD</name>
<organism evidence="1">
    <name type="scientific">uncultured Caudovirales phage</name>
    <dbReference type="NCBI Taxonomy" id="2100421"/>
    <lineage>
        <taxon>Viruses</taxon>
        <taxon>Duplodnaviria</taxon>
        <taxon>Heunggongvirae</taxon>
        <taxon>Uroviricota</taxon>
        <taxon>Caudoviricetes</taxon>
        <taxon>Peduoviridae</taxon>
        <taxon>Maltschvirus</taxon>
        <taxon>Maltschvirus maltsch</taxon>
    </lineage>
</organism>
<dbReference type="EMBL" id="LR798461">
    <property type="protein sequence ID" value="CAB5238409.1"/>
    <property type="molecule type" value="Genomic_DNA"/>
</dbReference>
<dbReference type="EMBL" id="LR797289">
    <property type="protein sequence ID" value="CAB4200453.1"/>
    <property type="molecule type" value="Genomic_DNA"/>
</dbReference>
<evidence type="ECO:0000313" key="1">
    <source>
        <dbReference type="EMBL" id="CAB4171851.1"/>
    </source>
</evidence>
<sequence>MKKHLSNALLHARIACDDLQSAHSSSIREGDQFAQIVLLEMLGDARKLSQRLAQALDAANASGGEQ</sequence>